<name>B0SL84_LEPBP</name>
<dbReference type="STRING" id="456481.LEPBI_I0760"/>
<dbReference type="NCBIfam" id="NF047772">
    <property type="entry name" value="LBF0736_ABC_LP"/>
    <property type="match status" value="1"/>
</dbReference>
<sequence>MTSMKFTDRILILITMSVLFTQCFGVSKTFPEKRFFLIETNETKQLFSPPKPRTFFVRKVFISPRFEGKEFVYRKDNVVYESDFYNGFFIPPSHNFKEELSKSLIRSGNFEWDANLHTRVGVTHYIELNLSQLYGDFRSKEPKAVIEFEVVVFEDKDSISSPVFRKTFKQNVIIEKKDAEALVIGWNSALSQSFSEMNLELSKQLK</sequence>
<dbReference type="HOGENOM" id="CLU_112430_0_0_12"/>
<evidence type="ECO:0000313" key="1">
    <source>
        <dbReference type="EMBL" id="ABZ96891.1"/>
    </source>
</evidence>
<dbReference type="RefSeq" id="WP_012387778.1">
    <property type="nucleotide sequence ID" value="NC_010602.1"/>
</dbReference>
<evidence type="ECO:0000313" key="2">
    <source>
        <dbReference type="Proteomes" id="UP000001847"/>
    </source>
</evidence>
<accession>B0SL84</accession>
<gene>
    <name evidence="1" type="ordered locus">LEPBI_I0760</name>
</gene>
<dbReference type="AlphaFoldDB" id="B0SL84"/>
<dbReference type="EMBL" id="CP000786">
    <property type="protein sequence ID" value="ABZ96891.1"/>
    <property type="molecule type" value="Genomic_DNA"/>
</dbReference>
<organism evidence="1 2">
    <name type="scientific">Leptospira biflexa serovar Patoc (strain Patoc 1 / ATCC 23582 / Paris)</name>
    <dbReference type="NCBI Taxonomy" id="456481"/>
    <lineage>
        <taxon>Bacteria</taxon>
        <taxon>Pseudomonadati</taxon>
        <taxon>Spirochaetota</taxon>
        <taxon>Spirochaetia</taxon>
        <taxon>Leptospirales</taxon>
        <taxon>Leptospiraceae</taxon>
        <taxon>Leptospira</taxon>
    </lineage>
</organism>
<reference evidence="1 2" key="1">
    <citation type="journal article" date="2008" name="PLoS ONE">
        <title>Genome sequence of the saprophyte Leptospira biflexa provides insights into the evolution of Leptospira and the pathogenesis of leptospirosis.</title>
        <authorList>
            <person name="Picardeau M."/>
            <person name="Bulach D.M."/>
            <person name="Bouchier C."/>
            <person name="Zuerner R.L."/>
            <person name="Zidane N."/>
            <person name="Wilson P.J."/>
            <person name="Creno S."/>
            <person name="Kuczek E.S."/>
            <person name="Bommezzadri S."/>
            <person name="Davis J.C."/>
            <person name="McGrath A."/>
            <person name="Johnson M.J."/>
            <person name="Boursaux-Eude C."/>
            <person name="Seemann T."/>
            <person name="Rouy Z."/>
            <person name="Coppel R.L."/>
            <person name="Rood J.I."/>
            <person name="Lajus A."/>
            <person name="Davies J.K."/>
            <person name="Medigue C."/>
            <person name="Adler B."/>
        </authorList>
    </citation>
    <scope>NUCLEOTIDE SEQUENCE [LARGE SCALE GENOMIC DNA]</scope>
    <source>
        <strain evidence="2">Patoc 1 / ATCC 23582 / Paris</strain>
    </source>
</reference>
<dbReference type="Proteomes" id="UP000001847">
    <property type="component" value="Chromosome I"/>
</dbReference>
<dbReference type="OrthoDB" id="324832at2"/>
<protein>
    <recommendedName>
        <fullName evidence="3">ABC-type transport auxiliary lipoprotein component domain-containing protein</fullName>
    </recommendedName>
</protein>
<dbReference type="SUPFAM" id="SSF159594">
    <property type="entry name" value="XCC0632-like"/>
    <property type="match status" value="1"/>
</dbReference>
<dbReference type="Gene3D" id="3.40.50.10610">
    <property type="entry name" value="ABC-type transport auxiliary lipoprotein component"/>
    <property type="match status" value="1"/>
</dbReference>
<keyword evidence="2" id="KW-1185">Reference proteome</keyword>
<dbReference type="KEGG" id="lbi:LEPBI_I0760"/>
<evidence type="ECO:0008006" key="3">
    <source>
        <dbReference type="Google" id="ProtNLM"/>
    </source>
</evidence>
<dbReference type="BioCyc" id="LBIF456481:LEPBI_RS03745-MONOMER"/>
<proteinExistence type="predicted"/>